<proteinExistence type="predicted"/>
<feature type="region of interest" description="Disordered" evidence="1">
    <location>
        <begin position="278"/>
        <end position="308"/>
    </location>
</feature>
<gene>
    <name evidence="2" type="ORF">GCM10012282_79290</name>
</gene>
<reference evidence="2" key="1">
    <citation type="journal article" date="2014" name="Int. J. Syst. Evol. Microbiol.">
        <title>Complete genome sequence of Corynebacterium casei LMG S-19264T (=DSM 44701T), isolated from a smear-ripened cheese.</title>
        <authorList>
            <consortium name="US DOE Joint Genome Institute (JGI-PGF)"/>
            <person name="Walter F."/>
            <person name="Albersmeier A."/>
            <person name="Kalinowski J."/>
            <person name="Ruckert C."/>
        </authorList>
    </citation>
    <scope>NUCLEOTIDE SEQUENCE</scope>
    <source>
        <strain evidence="2">CGMCC 4.7272</strain>
    </source>
</reference>
<accession>A0A917PC83</accession>
<sequence length="308" mass="33849">MSYRAGAVPCLRSAWPWWASLATCLRRAHAARGDQGKRLELEYAERHRAAGRRIEEHRKALEARRTCYIKVHQVIRRYRAMLYNHVHALRRGPTTAEQRAELEAARYSVRDAYAGALMGIPDEIMDHVLDVAARLDLVYRIAERFDTGAAEPGDSLDDARAELKEVSGRVRAMWHLTRTDLGIADVRPGALSHARRLRGRCRIQDGAGGAGGLRLGSGRTVPPLRRASFSSEAVIGAVTGSPKSPLTILLGRYDESGDLRLVARTTVPNTAVRRELGHRLVPSYSDTSGTGDTSAPDGEPAASWSSAR</sequence>
<name>A0A917PC83_9ACTN</name>
<feature type="compositionally biased region" description="Low complexity" evidence="1">
    <location>
        <begin position="285"/>
        <end position="298"/>
    </location>
</feature>
<evidence type="ECO:0000256" key="1">
    <source>
        <dbReference type="SAM" id="MobiDB-lite"/>
    </source>
</evidence>
<keyword evidence="3" id="KW-1185">Reference proteome</keyword>
<evidence type="ECO:0000313" key="2">
    <source>
        <dbReference type="EMBL" id="GGJ70580.1"/>
    </source>
</evidence>
<comment type="caution">
    <text evidence="2">The sequence shown here is derived from an EMBL/GenBank/DDBJ whole genome shotgun (WGS) entry which is preliminary data.</text>
</comment>
<dbReference type="AlphaFoldDB" id="A0A917PC83"/>
<organism evidence="2 3">
    <name type="scientific">Streptomyces lacrimifluminis</name>
    <dbReference type="NCBI Taxonomy" id="1500077"/>
    <lineage>
        <taxon>Bacteria</taxon>
        <taxon>Bacillati</taxon>
        <taxon>Actinomycetota</taxon>
        <taxon>Actinomycetes</taxon>
        <taxon>Kitasatosporales</taxon>
        <taxon>Streptomycetaceae</taxon>
        <taxon>Streptomyces</taxon>
    </lineage>
</organism>
<dbReference type="EMBL" id="BMMU01000061">
    <property type="protein sequence ID" value="GGJ70580.1"/>
    <property type="molecule type" value="Genomic_DNA"/>
</dbReference>
<protein>
    <submittedName>
        <fullName evidence="2">Uncharacterized protein</fullName>
    </submittedName>
</protein>
<reference evidence="2" key="2">
    <citation type="submission" date="2020-09" db="EMBL/GenBank/DDBJ databases">
        <authorList>
            <person name="Sun Q."/>
            <person name="Zhou Y."/>
        </authorList>
    </citation>
    <scope>NUCLEOTIDE SEQUENCE</scope>
    <source>
        <strain evidence="2">CGMCC 4.7272</strain>
    </source>
</reference>
<evidence type="ECO:0000313" key="3">
    <source>
        <dbReference type="Proteomes" id="UP000625682"/>
    </source>
</evidence>
<dbReference type="Proteomes" id="UP000625682">
    <property type="component" value="Unassembled WGS sequence"/>
</dbReference>